<sequence>MEVLLVLVHVALIWILAVATPGANVLLTINTALQYSRKLAMFSAFGVSTAILLWAFLGGSGLVILLSTFPQLFSVMKVVGGSYLLYLGLRQIYQTRKTKRLGELPQGQQILSPSNRKVFISAFITSILNPKTGFFVVSLFSVAMPGSMPGTLPGSEPGAMNTTMILAIMLTMSSITLCWHLFLAMAFSHQSAKSVYARISGVMDYVTGGLFTVFGIKVMASS</sequence>
<evidence type="ECO:0000256" key="4">
    <source>
        <dbReference type="ARBA" id="ARBA00022989"/>
    </source>
</evidence>
<evidence type="ECO:0000313" key="8">
    <source>
        <dbReference type="Proteomes" id="UP000241222"/>
    </source>
</evidence>
<keyword evidence="2" id="KW-1003">Cell membrane</keyword>
<dbReference type="RefSeq" id="WP_107349139.1">
    <property type="nucleotide sequence ID" value="NZ_PYMH01000005.1"/>
</dbReference>
<organism evidence="7 8">
    <name type="scientific">Photobacterium lutimaris</name>
    <dbReference type="NCBI Taxonomy" id="388278"/>
    <lineage>
        <taxon>Bacteria</taxon>
        <taxon>Pseudomonadati</taxon>
        <taxon>Pseudomonadota</taxon>
        <taxon>Gammaproteobacteria</taxon>
        <taxon>Vibrionales</taxon>
        <taxon>Vibrionaceae</taxon>
        <taxon>Photobacterium</taxon>
    </lineage>
</organism>
<keyword evidence="8" id="KW-1185">Reference proteome</keyword>
<evidence type="ECO:0000256" key="6">
    <source>
        <dbReference type="SAM" id="Phobius"/>
    </source>
</evidence>
<reference evidence="7 8" key="1">
    <citation type="submission" date="2018-03" db="EMBL/GenBank/DDBJ databases">
        <title>Whole genome sequencing of Histamine producing bacteria.</title>
        <authorList>
            <person name="Butler K."/>
        </authorList>
    </citation>
    <scope>NUCLEOTIDE SEQUENCE [LARGE SCALE GENOMIC DNA]</scope>
    <source>
        <strain evidence="7 8">JCM 13586</strain>
    </source>
</reference>
<dbReference type="AlphaFoldDB" id="A0A2T3IY28"/>
<evidence type="ECO:0000256" key="1">
    <source>
        <dbReference type="ARBA" id="ARBA00004651"/>
    </source>
</evidence>
<comment type="subcellular location">
    <subcellularLocation>
        <location evidence="1">Cell membrane</location>
        <topology evidence="1">Multi-pass membrane protein</topology>
    </subcellularLocation>
</comment>
<feature type="transmembrane region" description="Helical" evidence="6">
    <location>
        <begin position="118"/>
        <end position="144"/>
    </location>
</feature>
<feature type="transmembrane region" description="Helical" evidence="6">
    <location>
        <begin position="164"/>
        <end position="183"/>
    </location>
</feature>
<keyword evidence="5 6" id="KW-0472">Membrane</keyword>
<dbReference type="OrthoDB" id="581870at2"/>
<feature type="transmembrane region" description="Helical" evidence="6">
    <location>
        <begin position="72"/>
        <end position="89"/>
    </location>
</feature>
<accession>A0A2T3IY28</accession>
<dbReference type="GO" id="GO:0005886">
    <property type="term" value="C:plasma membrane"/>
    <property type="evidence" value="ECO:0007669"/>
    <property type="project" value="UniProtKB-SubCell"/>
</dbReference>
<evidence type="ECO:0000256" key="2">
    <source>
        <dbReference type="ARBA" id="ARBA00022475"/>
    </source>
</evidence>
<dbReference type="Proteomes" id="UP000241222">
    <property type="component" value="Unassembled WGS sequence"/>
</dbReference>
<dbReference type="GO" id="GO:0015171">
    <property type="term" value="F:amino acid transmembrane transporter activity"/>
    <property type="evidence" value="ECO:0007669"/>
    <property type="project" value="TreeGrafter"/>
</dbReference>
<dbReference type="PANTHER" id="PTHR30086:SF20">
    <property type="entry name" value="ARGININE EXPORTER PROTEIN ARGO-RELATED"/>
    <property type="match status" value="1"/>
</dbReference>
<dbReference type="InterPro" id="IPR001123">
    <property type="entry name" value="LeuE-type"/>
</dbReference>
<protein>
    <submittedName>
        <fullName evidence="7">Lysine transporter LysE</fullName>
    </submittedName>
</protein>
<evidence type="ECO:0000313" key="7">
    <source>
        <dbReference type="EMBL" id="PSU33505.1"/>
    </source>
</evidence>
<proteinExistence type="predicted"/>
<dbReference type="Pfam" id="PF01810">
    <property type="entry name" value="LysE"/>
    <property type="match status" value="1"/>
</dbReference>
<name>A0A2T3IY28_9GAMM</name>
<evidence type="ECO:0000256" key="3">
    <source>
        <dbReference type="ARBA" id="ARBA00022692"/>
    </source>
</evidence>
<gene>
    <name evidence="7" type="ORF">C9I99_12040</name>
</gene>
<feature type="transmembrane region" description="Helical" evidence="6">
    <location>
        <begin position="39"/>
        <end position="66"/>
    </location>
</feature>
<feature type="transmembrane region" description="Helical" evidence="6">
    <location>
        <begin position="6"/>
        <end position="27"/>
    </location>
</feature>
<keyword evidence="3 6" id="KW-0812">Transmembrane</keyword>
<dbReference type="EMBL" id="PYMH01000005">
    <property type="protein sequence ID" value="PSU33505.1"/>
    <property type="molecule type" value="Genomic_DNA"/>
</dbReference>
<feature type="transmembrane region" description="Helical" evidence="6">
    <location>
        <begin position="195"/>
        <end position="216"/>
    </location>
</feature>
<evidence type="ECO:0000256" key="5">
    <source>
        <dbReference type="ARBA" id="ARBA00023136"/>
    </source>
</evidence>
<dbReference type="PANTHER" id="PTHR30086">
    <property type="entry name" value="ARGININE EXPORTER PROTEIN ARGO"/>
    <property type="match status" value="1"/>
</dbReference>
<keyword evidence="4 6" id="KW-1133">Transmembrane helix</keyword>
<comment type="caution">
    <text evidence="7">The sequence shown here is derived from an EMBL/GenBank/DDBJ whole genome shotgun (WGS) entry which is preliminary data.</text>
</comment>